<evidence type="ECO:0000256" key="1">
    <source>
        <dbReference type="SAM" id="MobiDB-lite"/>
    </source>
</evidence>
<accession>A0A343VQX7</accession>
<organism evidence="2">
    <name type="scientific">Mycolicibacterium sp. CBMA 213</name>
    <dbReference type="NCBI Taxonomy" id="1968788"/>
    <lineage>
        <taxon>Bacteria</taxon>
        <taxon>Bacillati</taxon>
        <taxon>Actinomycetota</taxon>
        <taxon>Actinomycetes</taxon>
        <taxon>Mycobacteriales</taxon>
        <taxon>Mycobacteriaceae</taxon>
        <taxon>Mycolicibacterium</taxon>
    </lineage>
</organism>
<gene>
    <name evidence="2" type="ORF">B5P44_p00006</name>
</gene>
<name>A0A343VQX7_9MYCO</name>
<sequence>MTLPSLPAGIRLEYEQVSVETHCTLGEVTQVMNDLASEHNIDGATMSGPNTAEGTHRPTGQAAHWTLL</sequence>
<dbReference type="AlphaFoldDB" id="A0A343VQX7"/>
<keyword evidence="2" id="KW-0614">Plasmid</keyword>
<geneLocation type="plasmid" evidence="2">
    <name>pCBMA213_1</name>
</geneLocation>
<reference evidence="2" key="1">
    <citation type="journal article" date="2018" name="Front. Microbiol.">
        <title>Beyond the Limits: tRNA Array Units in Mycobacterium Genomes.</title>
        <authorList>
            <person name="Morgado S.M."/>
            <person name="Vicente A.C."/>
        </authorList>
    </citation>
    <scope>NUCLEOTIDE SEQUENCE</scope>
    <source>
        <strain evidence="2">CBMA 213</strain>
        <plasmid evidence="2">pCBMA213_1</plasmid>
    </source>
</reference>
<protein>
    <submittedName>
        <fullName evidence="2">Uncharacterized protein</fullName>
    </submittedName>
</protein>
<evidence type="ECO:0000313" key="2">
    <source>
        <dbReference type="EMBL" id="AVN58301.1"/>
    </source>
</evidence>
<dbReference type="EMBL" id="MF600313">
    <property type="protein sequence ID" value="AVN58301.1"/>
    <property type="molecule type" value="Genomic_DNA"/>
</dbReference>
<proteinExistence type="predicted"/>
<dbReference type="RefSeq" id="WP_155921780.1">
    <property type="nucleotide sequence ID" value="NZ_MF600313.1"/>
</dbReference>
<feature type="region of interest" description="Disordered" evidence="1">
    <location>
        <begin position="40"/>
        <end position="68"/>
    </location>
</feature>